<dbReference type="EMBL" id="JAGDFM010001948">
    <property type="protein sequence ID" value="KAG7375099.1"/>
    <property type="molecule type" value="Genomic_DNA"/>
</dbReference>
<proteinExistence type="predicted"/>
<dbReference type="Proteomes" id="UP000694044">
    <property type="component" value="Unassembled WGS sequence"/>
</dbReference>
<sequence length="59" mass="6013">WLGRELHTLEIEAVARLGGAAHASIGPEAYLAVLSSPADLQTGLGDGTSPRCLTSPLAT</sequence>
<feature type="non-terminal residue" evidence="1">
    <location>
        <position position="1"/>
    </location>
</feature>
<keyword evidence="2" id="KW-1185">Reference proteome</keyword>
<protein>
    <submittedName>
        <fullName evidence="1">Uncharacterized protein</fullName>
    </submittedName>
</protein>
<organism evidence="1 2">
    <name type="scientific">Phytophthora pseudosyringae</name>
    <dbReference type="NCBI Taxonomy" id="221518"/>
    <lineage>
        <taxon>Eukaryota</taxon>
        <taxon>Sar</taxon>
        <taxon>Stramenopiles</taxon>
        <taxon>Oomycota</taxon>
        <taxon>Peronosporomycetes</taxon>
        <taxon>Peronosporales</taxon>
        <taxon>Peronosporaceae</taxon>
        <taxon>Phytophthora</taxon>
    </lineage>
</organism>
<reference evidence="1" key="1">
    <citation type="submission" date="2021-02" db="EMBL/GenBank/DDBJ databases">
        <authorList>
            <person name="Palmer J.M."/>
        </authorList>
    </citation>
    <scope>NUCLEOTIDE SEQUENCE</scope>
    <source>
        <strain evidence="1">SCRP734</strain>
    </source>
</reference>
<comment type="caution">
    <text evidence="1">The sequence shown here is derived from an EMBL/GenBank/DDBJ whole genome shotgun (WGS) entry which is preliminary data.</text>
</comment>
<gene>
    <name evidence="1" type="ORF">PHYPSEUDO_004307</name>
</gene>
<accession>A0A8T1V4T4</accession>
<dbReference type="AlphaFoldDB" id="A0A8T1V4T4"/>
<evidence type="ECO:0000313" key="1">
    <source>
        <dbReference type="EMBL" id="KAG7375099.1"/>
    </source>
</evidence>
<evidence type="ECO:0000313" key="2">
    <source>
        <dbReference type="Proteomes" id="UP000694044"/>
    </source>
</evidence>
<name>A0A8T1V4T4_9STRA</name>